<sequence length="143" mass="15355">MPTPAPASPLGTINDEPMRPILERREALNIGSPDGVPPLDTALLQPAPGKGCTTTLEELDRYPCSWDGTTRVYSSTTVMFQQVNCNGCDSVYVHKEIYHCPNQVINATQRMAVPSTSWSTICRPSSGLALRAGSDAPATATHL</sequence>
<protein>
    <submittedName>
        <fullName evidence="1">Uncharacterized protein</fullName>
    </submittedName>
</protein>
<reference evidence="1" key="2">
    <citation type="submission" date="2023-05" db="EMBL/GenBank/DDBJ databases">
        <authorList>
            <consortium name="Lawrence Berkeley National Laboratory"/>
            <person name="Steindorff A."/>
            <person name="Hensen N."/>
            <person name="Bonometti L."/>
            <person name="Westerberg I."/>
            <person name="Brannstrom I.O."/>
            <person name="Guillou S."/>
            <person name="Cros-Aarteil S."/>
            <person name="Calhoun S."/>
            <person name="Haridas S."/>
            <person name="Kuo A."/>
            <person name="Mondo S."/>
            <person name="Pangilinan J."/>
            <person name="Riley R."/>
            <person name="Labutti K."/>
            <person name="Andreopoulos B."/>
            <person name="Lipzen A."/>
            <person name="Chen C."/>
            <person name="Yanf M."/>
            <person name="Daum C."/>
            <person name="Ng V."/>
            <person name="Clum A."/>
            <person name="Ohm R."/>
            <person name="Martin F."/>
            <person name="Silar P."/>
            <person name="Natvig D."/>
            <person name="Lalanne C."/>
            <person name="Gautier V."/>
            <person name="Ament-Velasquez S.L."/>
            <person name="Kruys A."/>
            <person name="Hutchinson M.I."/>
            <person name="Powell A.J."/>
            <person name="Barry K."/>
            <person name="Miller A.N."/>
            <person name="Grigoriev I.V."/>
            <person name="Debuchy R."/>
            <person name="Gladieux P."/>
            <person name="Thoren M.H."/>
            <person name="Johannesson H."/>
        </authorList>
    </citation>
    <scope>NUCLEOTIDE SEQUENCE</scope>
    <source>
        <strain evidence="1">CBS 731.68</strain>
    </source>
</reference>
<keyword evidence="2" id="KW-1185">Reference proteome</keyword>
<name>A0AAN6TX24_9PEZI</name>
<comment type="caution">
    <text evidence="1">The sequence shown here is derived from an EMBL/GenBank/DDBJ whole genome shotgun (WGS) entry which is preliminary data.</text>
</comment>
<gene>
    <name evidence="1" type="ORF">N657DRAFT_577721</name>
</gene>
<dbReference type="Proteomes" id="UP001302602">
    <property type="component" value="Unassembled WGS sequence"/>
</dbReference>
<dbReference type="AlphaFoldDB" id="A0AAN6TX24"/>
<dbReference type="RefSeq" id="XP_062645227.1">
    <property type="nucleotide sequence ID" value="XM_062789266.1"/>
</dbReference>
<organism evidence="1 2">
    <name type="scientific">Parathielavia appendiculata</name>
    <dbReference type="NCBI Taxonomy" id="2587402"/>
    <lineage>
        <taxon>Eukaryota</taxon>
        <taxon>Fungi</taxon>
        <taxon>Dikarya</taxon>
        <taxon>Ascomycota</taxon>
        <taxon>Pezizomycotina</taxon>
        <taxon>Sordariomycetes</taxon>
        <taxon>Sordariomycetidae</taxon>
        <taxon>Sordariales</taxon>
        <taxon>Chaetomiaceae</taxon>
        <taxon>Parathielavia</taxon>
    </lineage>
</organism>
<evidence type="ECO:0000313" key="1">
    <source>
        <dbReference type="EMBL" id="KAK4121456.1"/>
    </source>
</evidence>
<dbReference type="EMBL" id="MU853233">
    <property type="protein sequence ID" value="KAK4121456.1"/>
    <property type="molecule type" value="Genomic_DNA"/>
</dbReference>
<accession>A0AAN6TX24</accession>
<evidence type="ECO:0000313" key="2">
    <source>
        <dbReference type="Proteomes" id="UP001302602"/>
    </source>
</evidence>
<dbReference type="GeneID" id="87826036"/>
<proteinExistence type="predicted"/>
<reference evidence="1" key="1">
    <citation type="journal article" date="2023" name="Mol. Phylogenet. Evol.">
        <title>Genome-scale phylogeny and comparative genomics of the fungal order Sordariales.</title>
        <authorList>
            <person name="Hensen N."/>
            <person name="Bonometti L."/>
            <person name="Westerberg I."/>
            <person name="Brannstrom I.O."/>
            <person name="Guillou S."/>
            <person name="Cros-Aarteil S."/>
            <person name="Calhoun S."/>
            <person name="Haridas S."/>
            <person name="Kuo A."/>
            <person name="Mondo S."/>
            <person name="Pangilinan J."/>
            <person name="Riley R."/>
            <person name="LaButti K."/>
            <person name="Andreopoulos B."/>
            <person name="Lipzen A."/>
            <person name="Chen C."/>
            <person name="Yan M."/>
            <person name="Daum C."/>
            <person name="Ng V."/>
            <person name="Clum A."/>
            <person name="Steindorff A."/>
            <person name="Ohm R.A."/>
            <person name="Martin F."/>
            <person name="Silar P."/>
            <person name="Natvig D.O."/>
            <person name="Lalanne C."/>
            <person name="Gautier V."/>
            <person name="Ament-Velasquez S.L."/>
            <person name="Kruys A."/>
            <person name="Hutchinson M.I."/>
            <person name="Powell A.J."/>
            <person name="Barry K."/>
            <person name="Miller A.N."/>
            <person name="Grigoriev I.V."/>
            <person name="Debuchy R."/>
            <person name="Gladieux P."/>
            <person name="Hiltunen Thoren M."/>
            <person name="Johannesson H."/>
        </authorList>
    </citation>
    <scope>NUCLEOTIDE SEQUENCE</scope>
    <source>
        <strain evidence="1">CBS 731.68</strain>
    </source>
</reference>